<evidence type="ECO:0000313" key="2">
    <source>
        <dbReference type="EMBL" id="KFF00435.1"/>
    </source>
</evidence>
<keyword evidence="1" id="KW-1133">Transmembrane helix</keyword>
<dbReference type="Proteomes" id="UP000028713">
    <property type="component" value="Unassembled WGS sequence"/>
</dbReference>
<feature type="transmembrane region" description="Helical" evidence="1">
    <location>
        <begin position="66"/>
        <end position="86"/>
    </location>
</feature>
<keyword evidence="1" id="KW-0812">Transmembrane</keyword>
<proteinExistence type="predicted"/>
<dbReference type="EMBL" id="JPRP01000001">
    <property type="protein sequence ID" value="KFF00435.1"/>
    <property type="molecule type" value="Genomic_DNA"/>
</dbReference>
<sequence length="274" mass="32778">MCEILIKFESHYSSYTTYSQFNLMKLLTIKKRENGSYFIDGNPTFVANLFIFFIIFIPFFLSSKNFWFSLILSLLFTIFVSILIWISDSIGKKVHSKIFERKIFTELRQRGFQKESIDKYEGLIKTIEGRTVRVFYNWNKFAEGFLSFGDIEINVFYKPQLFENDINKIDADKLKKLNKKYDPFYTSKIKRYAFAIDRLKVFISYYPWTSSQKIEKEINKALNILKENSLESFDIHKISSEYIDLQKDGCFYPNMEYIWENFEKEEALPTIKIE</sequence>
<feature type="transmembrane region" description="Helical" evidence="1">
    <location>
        <begin position="37"/>
        <end position="60"/>
    </location>
</feature>
<dbReference type="STRING" id="236814.IX39_07255"/>
<keyword evidence="3" id="KW-1185">Reference proteome</keyword>
<protein>
    <submittedName>
        <fullName evidence="2">Uncharacterized protein</fullName>
    </submittedName>
</protein>
<gene>
    <name evidence="2" type="ORF">IX39_07255</name>
</gene>
<evidence type="ECO:0000313" key="3">
    <source>
        <dbReference type="Proteomes" id="UP000028713"/>
    </source>
</evidence>
<keyword evidence="1" id="KW-0472">Membrane</keyword>
<comment type="caution">
    <text evidence="2">The sequence shown here is derived from an EMBL/GenBank/DDBJ whole genome shotgun (WGS) entry which is preliminary data.</text>
</comment>
<organism evidence="2 3">
    <name type="scientific">Chryseobacterium formosense</name>
    <dbReference type="NCBI Taxonomy" id="236814"/>
    <lineage>
        <taxon>Bacteria</taxon>
        <taxon>Pseudomonadati</taxon>
        <taxon>Bacteroidota</taxon>
        <taxon>Flavobacteriia</taxon>
        <taxon>Flavobacteriales</taxon>
        <taxon>Weeksellaceae</taxon>
        <taxon>Chryseobacterium group</taxon>
        <taxon>Chryseobacterium</taxon>
    </lineage>
</organism>
<dbReference type="eggNOG" id="ENOG50349GZ">
    <property type="taxonomic scope" value="Bacteria"/>
</dbReference>
<dbReference type="AlphaFoldDB" id="A0A085Z7M1"/>
<accession>A0A085Z7M1</accession>
<evidence type="ECO:0000256" key="1">
    <source>
        <dbReference type="SAM" id="Phobius"/>
    </source>
</evidence>
<name>A0A085Z7M1_9FLAO</name>
<reference evidence="2 3" key="1">
    <citation type="submission" date="2014-07" db="EMBL/GenBank/DDBJ databases">
        <title>Genome of Chryseobacterium formosense LMG 24722.</title>
        <authorList>
            <person name="Pipes S.E."/>
            <person name="Stropko S.J."/>
            <person name="Newman J.D."/>
        </authorList>
    </citation>
    <scope>NUCLEOTIDE SEQUENCE [LARGE SCALE GENOMIC DNA]</scope>
    <source>
        <strain evidence="2 3">LMG 24722</strain>
    </source>
</reference>